<evidence type="ECO:0000256" key="3">
    <source>
        <dbReference type="ARBA" id="ARBA00022801"/>
    </source>
</evidence>
<sequence length="381" mass="41882">MGLPFDLPSGNVSVKVAFICNALLTGIPMSRFVSPNIRGLEFLDQTPTFSFFIQHPSGKRLLFDLGVRKDWHNLSPTTAQRLAEAGWKAEVSQDVPEILQENGISLESIETVIWSHWHWDHVGDISKLPSSVSVLVGPGFSSAMTPGYPENQKSPILESDYSGRFMTEIKEFDLSVGGLPAHDYFGDGSLFILSTPGHAVGHLSALARTTSHDSEAGDTYILMGGDCCHHMSQLRPSNQCPLPRSVWMNTNWDVAPRSQNDMAWRSIHHSKGSSTPFTNVSDHPNGASAASSPADAMVSLRKLRDFDAQNGSIFFAAAHDKSLLSAIELFPSFANDWKRKGWAEQARWSFLEELAQKNPALENIGYNGSDLCFEEVEVSSS</sequence>
<dbReference type="PANTHER" id="PTHR42978:SF5">
    <property type="entry name" value="METALLO-BETA-LACTAMASE DOMAIN-CONTAINING PROTEIN"/>
    <property type="match status" value="1"/>
</dbReference>
<comment type="similarity">
    <text evidence="1">Belongs to the metallo-beta-lactamase superfamily.</text>
</comment>
<dbReference type="PANTHER" id="PTHR42978">
    <property type="entry name" value="QUORUM-QUENCHING LACTONASE YTNP-RELATED-RELATED"/>
    <property type="match status" value="1"/>
</dbReference>
<evidence type="ECO:0000256" key="2">
    <source>
        <dbReference type="ARBA" id="ARBA00022723"/>
    </source>
</evidence>
<dbReference type="EMBL" id="PXOA01000757">
    <property type="protein sequence ID" value="RFU72861.1"/>
    <property type="molecule type" value="Genomic_DNA"/>
</dbReference>
<dbReference type="SMART" id="SM00849">
    <property type="entry name" value="Lactamase_B"/>
    <property type="match status" value="1"/>
</dbReference>
<organism evidence="6 7">
    <name type="scientific">Trichoderma arundinaceum</name>
    <dbReference type="NCBI Taxonomy" id="490622"/>
    <lineage>
        <taxon>Eukaryota</taxon>
        <taxon>Fungi</taxon>
        <taxon>Dikarya</taxon>
        <taxon>Ascomycota</taxon>
        <taxon>Pezizomycotina</taxon>
        <taxon>Sordariomycetes</taxon>
        <taxon>Hypocreomycetidae</taxon>
        <taxon>Hypocreales</taxon>
        <taxon>Hypocreaceae</taxon>
        <taxon>Trichoderma</taxon>
    </lineage>
</organism>
<dbReference type="InterPro" id="IPR051013">
    <property type="entry name" value="MBL_superfamily_lactonases"/>
</dbReference>
<dbReference type="InterPro" id="IPR036866">
    <property type="entry name" value="RibonucZ/Hydroxyglut_hydro"/>
</dbReference>
<dbReference type="Pfam" id="PF00753">
    <property type="entry name" value="Lactamase_B"/>
    <property type="match status" value="1"/>
</dbReference>
<protein>
    <submittedName>
        <fullName evidence="6">Metallo-beta-lactamase superfamily</fullName>
    </submittedName>
</protein>
<evidence type="ECO:0000313" key="6">
    <source>
        <dbReference type="EMBL" id="RFU72861.1"/>
    </source>
</evidence>
<evidence type="ECO:0000256" key="4">
    <source>
        <dbReference type="ARBA" id="ARBA00022833"/>
    </source>
</evidence>
<dbReference type="Proteomes" id="UP000266272">
    <property type="component" value="Unassembled WGS sequence"/>
</dbReference>
<keyword evidence="3" id="KW-0378">Hydrolase</keyword>
<dbReference type="Gene3D" id="3.60.15.10">
    <property type="entry name" value="Ribonuclease Z/Hydroxyacylglutathione hydrolase-like"/>
    <property type="match status" value="1"/>
</dbReference>
<keyword evidence="4" id="KW-0862">Zinc</keyword>
<accession>A0A395NAD6</accession>
<dbReference type="InterPro" id="IPR001279">
    <property type="entry name" value="Metallo-B-lactamas"/>
</dbReference>
<dbReference type="AlphaFoldDB" id="A0A395NAD6"/>
<evidence type="ECO:0000313" key="7">
    <source>
        <dbReference type="Proteomes" id="UP000266272"/>
    </source>
</evidence>
<evidence type="ECO:0000256" key="1">
    <source>
        <dbReference type="ARBA" id="ARBA00007749"/>
    </source>
</evidence>
<gene>
    <name evidence="6" type="ORF">TARUN_9398</name>
</gene>
<dbReference type="GO" id="GO:0016787">
    <property type="term" value="F:hydrolase activity"/>
    <property type="evidence" value="ECO:0007669"/>
    <property type="project" value="UniProtKB-KW"/>
</dbReference>
<evidence type="ECO:0000259" key="5">
    <source>
        <dbReference type="SMART" id="SM00849"/>
    </source>
</evidence>
<feature type="domain" description="Metallo-beta-lactamase" evidence="5">
    <location>
        <begin position="47"/>
        <end position="268"/>
    </location>
</feature>
<dbReference type="GO" id="GO:0046872">
    <property type="term" value="F:metal ion binding"/>
    <property type="evidence" value="ECO:0007669"/>
    <property type="project" value="UniProtKB-KW"/>
</dbReference>
<name>A0A395NAD6_TRIAR</name>
<dbReference type="STRING" id="490622.A0A395NAD6"/>
<keyword evidence="2" id="KW-0479">Metal-binding</keyword>
<dbReference type="CDD" id="cd07730">
    <property type="entry name" value="metallo-hydrolase-like_MBL-fold"/>
    <property type="match status" value="1"/>
</dbReference>
<reference evidence="6 7" key="1">
    <citation type="journal article" date="2018" name="PLoS Pathog.">
        <title>Evolution of structural diversity of trichothecenes, a family of toxins produced by plant pathogenic and entomopathogenic fungi.</title>
        <authorList>
            <person name="Proctor R.H."/>
            <person name="McCormick S.P."/>
            <person name="Kim H.S."/>
            <person name="Cardoza R.E."/>
            <person name="Stanley A.M."/>
            <person name="Lindo L."/>
            <person name="Kelly A."/>
            <person name="Brown D.W."/>
            <person name="Lee T."/>
            <person name="Vaughan M.M."/>
            <person name="Alexander N.J."/>
            <person name="Busman M."/>
            <person name="Gutierrez S."/>
        </authorList>
    </citation>
    <scope>NUCLEOTIDE SEQUENCE [LARGE SCALE GENOMIC DNA]</scope>
    <source>
        <strain evidence="6 7">IBT 40837</strain>
    </source>
</reference>
<comment type="caution">
    <text evidence="6">The sequence shown here is derived from an EMBL/GenBank/DDBJ whole genome shotgun (WGS) entry which is preliminary data.</text>
</comment>
<proteinExistence type="inferred from homology"/>
<dbReference type="SUPFAM" id="SSF56281">
    <property type="entry name" value="Metallo-hydrolase/oxidoreductase"/>
    <property type="match status" value="1"/>
</dbReference>
<keyword evidence="7" id="KW-1185">Reference proteome</keyword>
<dbReference type="OrthoDB" id="10250730at2759"/>